<dbReference type="PANTHER" id="PTHR43668">
    <property type="entry name" value="ALLANTOINASE"/>
    <property type="match status" value="1"/>
</dbReference>
<dbReference type="PANTHER" id="PTHR43668:SF2">
    <property type="entry name" value="ALLANTOINASE"/>
    <property type="match status" value="1"/>
</dbReference>
<comment type="caution">
    <text evidence="2">The sequence shown here is derived from an EMBL/GenBank/DDBJ whole genome shotgun (WGS) entry which is preliminary data.</text>
</comment>
<dbReference type="Gene3D" id="3.20.20.140">
    <property type="entry name" value="Metal-dependent hydrolases"/>
    <property type="match status" value="1"/>
</dbReference>
<organism evidence="2 3">
    <name type="scientific">Candidatus Colimorpha enterica</name>
    <dbReference type="NCBI Taxonomy" id="3083063"/>
    <lineage>
        <taxon>Bacteria</taxon>
        <taxon>Pseudomonadati</taxon>
        <taxon>Bacteroidota</taxon>
        <taxon>Bacteroidia</taxon>
        <taxon>Bacteroidales</taxon>
        <taxon>Candidatus Colimorpha</taxon>
    </lineage>
</organism>
<evidence type="ECO:0000313" key="3">
    <source>
        <dbReference type="Proteomes" id="UP001139365"/>
    </source>
</evidence>
<sequence>MSATLLIKNALTVRGDGSEPETGSVLVDTEAGTISACGKSAGDGTFVYDAGGAYLFPAFTDIACRFSDPAHAQRDSIATASAAAVGGGFLNLACLPHQSGEPVTLRPASTPCRILPVIPVSDPSGIDAEKPAVYTDIPSPVTDPGKLKSIMLACRASDSLFIPACLDRGLASDGVMRGGRTAKLLGLAAIPESAFLLPLVTALILSAETGCRIHIPAVSDAESVSLVRQAKSRGVPVTCGTSPLYFSMTDNDVFYYGGSAKVIPPLGTRRDRESVCEALSDGTIDCISSLHTPLTKPENCQELKKCLFGASGFDTAFSASVTYLLKKNIVTPDRLAALLAVNPAKITGRKAGITPGAPADLVIADTDAETVVSSNTMKSKSVNTPYLGMTLTGCVKAVFSGGVRVF</sequence>
<proteinExistence type="predicted"/>
<evidence type="ECO:0000259" key="1">
    <source>
        <dbReference type="Pfam" id="PF01979"/>
    </source>
</evidence>
<dbReference type="InterPro" id="IPR032466">
    <property type="entry name" value="Metal_Hydrolase"/>
</dbReference>
<accession>A0AAE3JZY0</accession>
<evidence type="ECO:0000313" key="2">
    <source>
        <dbReference type="EMBL" id="MCI5755402.1"/>
    </source>
</evidence>
<reference evidence="2 3" key="1">
    <citation type="submission" date="2022-03" db="EMBL/GenBank/DDBJ databases">
        <title>Metagenome-assembled genomes from swine fecal metagenomes.</title>
        <authorList>
            <person name="Holman D.B."/>
            <person name="Kommadath A."/>
        </authorList>
    </citation>
    <scope>NUCLEOTIDE SEQUENCE [LARGE SCALE GENOMIC DNA]</scope>
    <source>
        <strain evidence="2">SUG147</strain>
    </source>
</reference>
<dbReference type="GO" id="GO:0004038">
    <property type="term" value="F:allantoinase activity"/>
    <property type="evidence" value="ECO:0007669"/>
    <property type="project" value="TreeGrafter"/>
</dbReference>
<dbReference type="AlphaFoldDB" id="A0AAE3JZY0"/>
<dbReference type="InterPro" id="IPR011059">
    <property type="entry name" value="Metal-dep_hydrolase_composite"/>
</dbReference>
<name>A0AAE3JZY0_9BACT</name>
<dbReference type="Proteomes" id="UP001139365">
    <property type="component" value="Unassembled WGS sequence"/>
</dbReference>
<dbReference type="InterPro" id="IPR050138">
    <property type="entry name" value="DHOase/Allantoinase_Hydrolase"/>
</dbReference>
<dbReference type="GO" id="GO:0006145">
    <property type="term" value="P:purine nucleobase catabolic process"/>
    <property type="evidence" value="ECO:0007669"/>
    <property type="project" value="TreeGrafter"/>
</dbReference>
<dbReference type="SUPFAM" id="SSF51556">
    <property type="entry name" value="Metallo-dependent hydrolases"/>
    <property type="match status" value="1"/>
</dbReference>
<protein>
    <submittedName>
        <fullName evidence="2">Amidohydrolase family protein</fullName>
    </submittedName>
</protein>
<dbReference type="EMBL" id="JALEMU010000061">
    <property type="protein sequence ID" value="MCI5755402.1"/>
    <property type="molecule type" value="Genomic_DNA"/>
</dbReference>
<dbReference type="GO" id="GO:0005737">
    <property type="term" value="C:cytoplasm"/>
    <property type="evidence" value="ECO:0007669"/>
    <property type="project" value="TreeGrafter"/>
</dbReference>
<dbReference type="SUPFAM" id="SSF51338">
    <property type="entry name" value="Composite domain of metallo-dependent hydrolases"/>
    <property type="match status" value="1"/>
</dbReference>
<feature type="domain" description="Amidohydrolase-related" evidence="1">
    <location>
        <begin position="212"/>
        <end position="405"/>
    </location>
</feature>
<dbReference type="Pfam" id="PF01979">
    <property type="entry name" value="Amidohydro_1"/>
    <property type="match status" value="1"/>
</dbReference>
<gene>
    <name evidence="2" type="ORF">MR241_03820</name>
</gene>
<dbReference type="InterPro" id="IPR006680">
    <property type="entry name" value="Amidohydro-rel"/>
</dbReference>